<sequence length="388" mass="44398">MKIRQLTHEEFEASTSLDEYAFQFTLPQEERVKAKERFRPEQVWGAFDDSGALLAHYTWLPFQVFLQGKAVPMGGIAGVATWPENRRQGLVAHLLKQALEGMRKEGQVLSFLHPFKVPFYRRFGWEVFCECKKYRIPAAQFPSWPAVSVKRGKAELKQLNTLYNRFASAYNGALIRNEEWWERTVLGHGNQCAVYYTDKGEAEGYLLYRIADRTLLIGEFVYSGEEARRGLWSFISNHDSMVTHAEMNRVPSDDYLPYLLDDPRISQEVHPYFMARIVDMEAFMAKYRFAPAAACSFHLSLTDQQAPWNQGLWKITVNEDGTPKTERIGDGQKRANVHTDIGTLTAVLLGYRTVEEMSACGKMSGNPEIRRFLGAAVPGAQTMLFDFF</sequence>
<dbReference type="InterPro" id="IPR000182">
    <property type="entry name" value="GNAT_dom"/>
</dbReference>
<dbReference type="OrthoDB" id="9768284at2"/>
<name>A0A5J5FSR2_9BACL</name>
<dbReference type="InterPro" id="IPR041380">
    <property type="entry name" value="Acetyltransf_17"/>
</dbReference>
<dbReference type="Pfam" id="PF13530">
    <property type="entry name" value="SCP2_2"/>
    <property type="match status" value="1"/>
</dbReference>
<evidence type="ECO:0000313" key="2">
    <source>
        <dbReference type="EMBL" id="KAA8996000.1"/>
    </source>
</evidence>
<proteinExistence type="predicted"/>
<feature type="domain" description="N-acetyltransferase" evidence="1">
    <location>
        <begin position="1"/>
        <end position="147"/>
    </location>
</feature>
<gene>
    <name evidence="2" type="ORF">F4V43_19175</name>
</gene>
<dbReference type="InterPro" id="IPR036527">
    <property type="entry name" value="SCP2_sterol-bd_dom_sf"/>
</dbReference>
<dbReference type="InterPro" id="IPR016181">
    <property type="entry name" value="Acyl_CoA_acyltransferase"/>
</dbReference>
<dbReference type="PANTHER" id="PTHR37817">
    <property type="entry name" value="N-ACETYLTRANSFERASE EIS"/>
    <property type="match status" value="1"/>
</dbReference>
<dbReference type="InterPro" id="IPR051554">
    <property type="entry name" value="Acetyltransferase_Eis"/>
</dbReference>
<dbReference type="GO" id="GO:0034069">
    <property type="term" value="F:aminoglycoside N-acetyltransferase activity"/>
    <property type="evidence" value="ECO:0007669"/>
    <property type="project" value="TreeGrafter"/>
</dbReference>
<dbReference type="SUPFAM" id="SSF55729">
    <property type="entry name" value="Acyl-CoA N-acyltransferases (Nat)"/>
    <property type="match status" value="1"/>
</dbReference>
<organism evidence="2 3">
    <name type="scientific">Paenibacillus spiritus</name>
    <dbReference type="NCBI Taxonomy" id="2496557"/>
    <lineage>
        <taxon>Bacteria</taxon>
        <taxon>Bacillati</taxon>
        <taxon>Bacillota</taxon>
        <taxon>Bacilli</taxon>
        <taxon>Bacillales</taxon>
        <taxon>Paenibacillaceae</taxon>
        <taxon>Paenibacillus</taxon>
    </lineage>
</organism>
<dbReference type="Gene3D" id="3.40.630.30">
    <property type="match status" value="2"/>
</dbReference>
<comment type="caution">
    <text evidence="2">The sequence shown here is derived from an EMBL/GenBank/DDBJ whole genome shotgun (WGS) entry which is preliminary data.</text>
</comment>
<dbReference type="Gene3D" id="3.30.1050.10">
    <property type="entry name" value="SCP2 sterol-binding domain"/>
    <property type="match status" value="1"/>
</dbReference>
<evidence type="ECO:0000313" key="3">
    <source>
        <dbReference type="Proteomes" id="UP000367750"/>
    </source>
</evidence>
<protein>
    <submittedName>
        <fullName evidence="2">GNAT family N-acetyltransferase</fullName>
    </submittedName>
</protein>
<dbReference type="EMBL" id="VYKK01000037">
    <property type="protein sequence ID" value="KAA8996000.1"/>
    <property type="molecule type" value="Genomic_DNA"/>
</dbReference>
<keyword evidence="2" id="KW-0808">Transferase</keyword>
<dbReference type="InterPro" id="IPR025559">
    <property type="entry name" value="Eis_dom"/>
</dbReference>
<dbReference type="PANTHER" id="PTHR37817:SF1">
    <property type="entry name" value="N-ACETYLTRANSFERASE EIS"/>
    <property type="match status" value="1"/>
</dbReference>
<dbReference type="Pfam" id="PF17668">
    <property type="entry name" value="Acetyltransf_17"/>
    <property type="match status" value="1"/>
</dbReference>
<evidence type="ECO:0000259" key="1">
    <source>
        <dbReference type="PROSITE" id="PS51186"/>
    </source>
</evidence>
<dbReference type="PROSITE" id="PS51186">
    <property type="entry name" value="GNAT"/>
    <property type="match status" value="1"/>
</dbReference>
<dbReference type="SUPFAM" id="SSF55718">
    <property type="entry name" value="SCP-like"/>
    <property type="match status" value="1"/>
</dbReference>
<keyword evidence="3" id="KW-1185">Reference proteome</keyword>
<accession>A0A5J5FSR2</accession>
<reference evidence="2 3" key="1">
    <citation type="submission" date="2019-09" db="EMBL/GenBank/DDBJ databases">
        <title>Bacillus ochoae sp. nov., Paenibacillus whitsoniae sp. nov., Paenibacillus spiritus sp. nov. Isolated from the Mars Exploration Rover during spacecraft assembly.</title>
        <authorList>
            <person name="Seuylemezian A."/>
            <person name="Vaishampayan P."/>
        </authorList>
    </citation>
    <scope>NUCLEOTIDE SEQUENCE [LARGE SCALE GENOMIC DNA]</scope>
    <source>
        <strain evidence="2 3">MER_111</strain>
    </source>
</reference>
<dbReference type="AlphaFoldDB" id="A0A5J5FSR2"/>
<dbReference type="Proteomes" id="UP000367750">
    <property type="component" value="Unassembled WGS sequence"/>
</dbReference>
<dbReference type="Pfam" id="PF13527">
    <property type="entry name" value="Acetyltransf_9"/>
    <property type="match status" value="1"/>
</dbReference>
<dbReference type="GO" id="GO:0030649">
    <property type="term" value="P:aminoglycoside antibiotic catabolic process"/>
    <property type="evidence" value="ECO:0007669"/>
    <property type="project" value="TreeGrafter"/>
</dbReference>